<dbReference type="PANTHER" id="PTHR38429">
    <property type="entry name" value="SEPTATION PROTEIN SPOVG-RELATED"/>
    <property type="match status" value="1"/>
</dbReference>
<evidence type="ECO:0000313" key="6">
    <source>
        <dbReference type="Proteomes" id="UP000216411"/>
    </source>
</evidence>
<dbReference type="RefSeq" id="WP_094377472.1">
    <property type="nucleotide sequence ID" value="NZ_NOKA02000047.1"/>
</dbReference>
<keyword evidence="6" id="KW-1185">Reference proteome</keyword>
<dbReference type="Proteomes" id="UP000216411">
    <property type="component" value="Unassembled WGS sequence"/>
</dbReference>
<dbReference type="Pfam" id="PF04026">
    <property type="entry name" value="SpoVG"/>
    <property type="match status" value="2"/>
</dbReference>
<dbReference type="EMBL" id="NOKA02000047">
    <property type="protein sequence ID" value="RDY30139.1"/>
    <property type="molecule type" value="Genomic_DNA"/>
</dbReference>
<keyword evidence="3" id="KW-0131">Cell cycle</keyword>
<dbReference type="InterPro" id="IPR036751">
    <property type="entry name" value="SpoVG_sf"/>
</dbReference>
<evidence type="ECO:0000256" key="3">
    <source>
        <dbReference type="ARBA" id="ARBA00023306"/>
    </source>
</evidence>
<dbReference type="Gene3D" id="3.30.1120.40">
    <property type="entry name" value="Stage V sporulation protein G"/>
    <property type="match status" value="2"/>
</dbReference>
<dbReference type="GO" id="GO:0030435">
    <property type="term" value="P:sporulation resulting in formation of a cellular spore"/>
    <property type="evidence" value="ECO:0007669"/>
    <property type="project" value="InterPro"/>
</dbReference>
<feature type="compositionally biased region" description="Basic and acidic residues" evidence="4">
    <location>
        <begin position="213"/>
        <end position="226"/>
    </location>
</feature>
<keyword evidence="2" id="KW-0717">Septation</keyword>
<gene>
    <name evidence="5" type="ORF">CG710_016285</name>
</gene>
<dbReference type="SUPFAM" id="SSF160537">
    <property type="entry name" value="SpoVG-like"/>
    <property type="match status" value="2"/>
</dbReference>
<dbReference type="PANTHER" id="PTHR38429:SF1">
    <property type="entry name" value="SEPTATION PROTEIN SPOVG-RELATED"/>
    <property type="match status" value="1"/>
</dbReference>
<dbReference type="AlphaFoldDB" id="A0A371JBK7"/>
<comment type="caution">
    <text evidence="5">The sequence shown here is derived from an EMBL/GenBank/DDBJ whole genome shotgun (WGS) entry which is preliminary data.</text>
</comment>
<organism evidence="5 6">
    <name type="scientific">Lachnotalea glycerini</name>
    <dbReference type="NCBI Taxonomy" id="1763509"/>
    <lineage>
        <taxon>Bacteria</taxon>
        <taxon>Bacillati</taxon>
        <taxon>Bacillota</taxon>
        <taxon>Clostridia</taxon>
        <taxon>Lachnospirales</taxon>
        <taxon>Lachnospiraceae</taxon>
        <taxon>Lachnotalea</taxon>
    </lineage>
</organism>
<evidence type="ECO:0000256" key="4">
    <source>
        <dbReference type="SAM" id="MobiDB-lite"/>
    </source>
</evidence>
<proteinExistence type="predicted"/>
<protein>
    <submittedName>
        <fullName evidence="5">Septation protein spoVG</fullName>
    </submittedName>
</protein>
<name>A0A371JBK7_9FIRM</name>
<sequence>MKYSIHVNEVKRKENQGGEQVSPLRGFASLVFGDSFKITNIAILENSKTGNLFVSMPRYKTSGVDETGNPIYKDICNPITKEFREEQYRNILEAFEKRIDGQGKAIMGETTDMLDFSVRVNGFEKEGSSILGLARVYFEDSFVVNNVSIFQGKDEMFVAMPSYKTNQIDDGGKAIYQDICFPVAKEFREKLYTEIVCEYEQTKKKNQNQVIDNVEKQVGSKEKQQGKENTPFR</sequence>
<dbReference type="GO" id="GO:0000917">
    <property type="term" value="P:division septum assembly"/>
    <property type="evidence" value="ECO:0007669"/>
    <property type="project" value="UniProtKB-KW"/>
</dbReference>
<evidence type="ECO:0000256" key="2">
    <source>
        <dbReference type="ARBA" id="ARBA00023210"/>
    </source>
</evidence>
<accession>A0A371JBK7</accession>
<dbReference type="InterPro" id="IPR007170">
    <property type="entry name" value="SpoVG"/>
</dbReference>
<keyword evidence="1" id="KW-0132">Cell division</keyword>
<evidence type="ECO:0000256" key="1">
    <source>
        <dbReference type="ARBA" id="ARBA00022618"/>
    </source>
</evidence>
<dbReference type="OrthoDB" id="9796286at2"/>
<feature type="region of interest" description="Disordered" evidence="4">
    <location>
        <begin position="210"/>
        <end position="233"/>
    </location>
</feature>
<reference evidence="5 6" key="1">
    <citation type="journal article" date="2017" name="Genome Announc.">
        <title>Draft Genome Sequence of a Sporulating and Motile Strain of Lachnotalea glycerini Isolated from Water in Quebec City, Canada.</title>
        <authorList>
            <person name="Maheux A.F."/>
            <person name="Boudreau D.K."/>
            <person name="Berube E."/>
            <person name="Boissinot M."/>
            <person name="Raymond F."/>
            <person name="Brodeur S."/>
            <person name="Corbeil J."/>
            <person name="Isabel S."/>
            <person name="Omar R.F."/>
            <person name="Bergeron M.G."/>
        </authorList>
    </citation>
    <scope>NUCLEOTIDE SEQUENCE [LARGE SCALE GENOMIC DNA]</scope>
    <source>
        <strain evidence="5 6">CCRI-19302</strain>
    </source>
</reference>
<evidence type="ECO:0000313" key="5">
    <source>
        <dbReference type="EMBL" id="RDY30139.1"/>
    </source>
</evidence>